<organism evidence="1">
    <name type="scientific">uncultured Caudovirales phage</name>
    <dbReference type="NCBI Taxonomy" id="2100421"/>
    <lineage>
        <taxon>Viruses</taxon>
        <taxon>Duplodnaviria</taxon>
        <taxon>Heunggongvirae</taxon>
        <taxon>Uroviricota</taxon>
        <taxon>Caudoviricetes</taxon>
        <taxon>Peduoviridae</taxon>
        <taxon>Maltschvirus</taxon>
        <taxon>Maltschvirus maltsch</taxon>
    </lineage>
</organism>
<protein>
    <submittedName>
        <fullName evidence="1">LGT_TIGR03299, phage/plasmid-like protein TIGR03299</fullName>
    </submittedName>
</protein>
<evidence type="ECO:0000313" key="2">
    <source>
        <dbReference type="EMBL" id="CAB4219313.1"/>
    </source>
</evidence>
<dbReference type="InterPro" id="IPR026325">
    <property type="entry name" value="DUF932"/>
</dbReference>
<gene>
    <name evidence="1" type="ORF">UFOVP1163_43</name>
    <name evidence="2" type="ORF">UFOVP1613_41</name>
</gene>
<reference evidence="1" key="1">
    <citation type="submission" date="2020-05" db="EMBL/GenBank/DDBJ databases">
        <authorList>
            <person name="Chiriac C."/>
            <person name="Salcher M."/>
            <person name="Ghai R."/>
            <person name="Kavagutti S V."/>
        </authorList>
    </citation>
    <scope>NUCLEOTIDE SEQUENCE</scope>
</reference>
<proteinExistence type="predicted"/>
<dbReference type="EMBL" id="LR797112">
    <property type="protein sequence ID" value="CAB4187590.1"/>
    <property type="molecule type" value="Genomic_DNA"/>
</dbReference>
<dbReference type="EMBL" id="LR797478">
    <property type="protein sequence ID" value="CAB4219313.1"/>
    <property type="molecule type" value="Genomic_DNA"/>
</dbReference>
<name>A0A6J5QSQ2_9CAUD</name>
<dbReference type="NCBIfam" id="TIGR03299">
    <property type="entry name" value="LGT_TIGR03299"/>
    <property type="match status" value="1"/>
</dbReference>
<accession>A0A6J5QSQ2</accession>
<dbReference type="Pfam" id="PF06067">
    <property type="entry name" value="DUF932"/>
    <property type="match status" value="1"/>
</dbReference>
<evidence type="ECO:0000313" key="1">
    <source>
        <dbReference type="EMBL" id="CAB4187590.1"/>
    </source>
</evidence>
<sequence length="325" mass="35742">MAHLITIRENGFAETAFVGETPWHGLGQAIEQDSSIDTWAVQAGMNWTVEKAPVVYRTDDQFLGGIETFAGQNVLYRSDTKAPLSVVSDRYHAVQPREVLEFFRNLVDVAGFKIQVAGTLQGGKKLWALAETGRYGDVAKDDTVGGYLLLSTSCDRSLATTARFTSVRVVCNNTLQMAMRKSQSQGVVSFTHLSKFNPDLLQTKLMGAVESFGSFMEMAKHLQTQQMNAKAAEAFLASLIAPISQVKGEASDITKNRTYAKILSLFDGEAKGAEMVGHTKWAMLNAVTEYYDHHLPSRSNDTRLDSAWFGKGDRVKNNALDLLTA</sequence>
<dbReference type="InterPro" id="IPR017686">
    <property type="entry name" value="Phg/plasmid-like_prot"/>
</dbReference>